<evidence type="ECO:0000256" key="8">
    <source>
        <dbReference type="ARBA" id="ARBA00048336"/>
    </source>
</evidence>
<comment type="caution">
    <text evidence="12">The sequence shown here is derived from an EMBL/GenBank/DDBJ whole genome shotgun (WGS) entry which is preliminary data.</text>
</comment>
<keyword evidence="5" id="KW-0904">Protein phosphatase</keyword>
<dbReference type="AlphaFoldDB" id="A0A978VNL0"/>
<dbReference type="Gene3D" id="3.60.21.10">
    <property type="match status" value="1"/>
</dbReference>
<evidence type="ECO:0000313" key="13">
    <source>
        <dbReference type="Proteomes" id="UP000813462"/>
    </source>
</evidence>
<feature type="region of interest" description="Disordered" evidence="10">
    <location>
        <begin position="46"/>
        <end position="103"/>
    </location>
</feature>
<evidence type="ECO:0000256" key="3">
    <source>
        <dbReference type="ARBA" id="ARBA00022723"/>
    </source>
</evidence>
<evidence type="ECO:0000256" key="6">
    <source>
        <dbReference type="ARBA" id="ARBA00023211"/>
    </source>
</evidence>
<comment type="similarity">
    <text evidence="2">Belongs to the PPP phosphatase family. PP-1 subfamily.</text>
</comment>
<protein>
    <recommendedName>
        <fullName evidence="9">Serine/threonine-protein phosphatase</fullName>
        <ecNumber evidence="9">3.1.3.16</ecNumber>
    </recommendedName>
</protein>
<dbReference type="PROSITE" id="PS00125">
    <property type="entry name" value="SER_THR_PHOSPHATASE"/>
    <property type="match status" value="1"/>
</dbReference>
<name>A0A978VNL0_ZIZJJ</name>
<evidence type="ECO:0000256" key="10">
    <source>
        <dbReference type="SAM" id="MobiDB-lite"/>
    </source>
</evidence>
<evidence type="ECO:0000256" key="4">
    <source>
        <dbReference type="ARBA" id="ARBA00022801"/>
    </source>
</evidence>
<dbReference type="GO" id="GO:0005737">
    <property type="term" value="C:cytoplasm"/>
    <property type="evidence" value="ECO:0007669"/>
    <property type="project" value="TreeGrafter"/>
</dbReference>
<keyword evidence="4 9" id="KW-0378">Hydrolase</keyword>
<evidence type="ECO:0000256" key="7">
    <source>
        <dbReference type="ARBA" id="ARBA00047761"/>
    </source>
</evidence>
<evidence type="ECO:0000259" key="11">
    <source>
        <dbReference type="PROSITE" id="PS00125"/>
    </source>
</evidence>
<dbReference type="InterPro" id="IPR006186">
    <property type="entry name" value="Ser/Thr-sp_prot-phosphatase"/>
</dbReference>
<keyword evidence="3" id="KW-0479">Metal-binding</keyword>
<dbReference type="EMBL" id="JAEACU010000003">
    <property type="protein sequence ID" value="KAH7537135.1"/>
    <property type="molecule type" value="Genomic_DNA"/>
</dbReference>
<sequence length="443" mass="49074">MGGGIRNKVRRTKFVKHVSVDAPAPAAAVAVVDGLGKPFEDLSLLPKTSTASSDQPSGDGKNIPCLPRLGTASTSKEPLKSVATSNVAESQRQGSSDPTPLDDIITKLTTKSQPTRRCEMVQLSESEISICTSKVLGWMEIWLKHAGQNEFWLVADALCSLSSHDNWFFSSASCDSFFVFSGDIHGQYSDLLRIFEHVGFPPKANYLFLGNYVDYGKQSIETVCLLLAYKIKFPENFFLLRGNHECVSINRIYGFYDECKRRFNVRLWKAFADCFNCLPVAALIDDKILCVHGGLSPDLANLDQIRNLARPTDVPDTGLLCDLLWSDPGRDVKGWGMNDRGVSYTFGPDKVAEFLMKHGLDLICRSHQVVEDGYEFFADRQLVTIFSAPCHHDEFDNAGALMSVDENLLCSFQIFKPADKIQVQSTGIGCLPGYPRLENIFAA</sequence>
<evidence type="ECO:0000256" key="2">
    <source>
        <dbReference type="ARBA" id="ARBA00005333"/>
    </source>
</evidence>
<dbReference type="PRINTS" id="PR00114">
    <property type="entry name" value="STPHPHTASE"/>
</dbReference>
<dbReference type="PANTHER" id="PTHR11668:SF490">
    <property type="entry name" value="SERINE_THREONINE-PROTEIN PHOSPHATASE PP1 ISOZYME 4"/>
    <property type="match status" value="1"/>
</dbReference>
<dbReference type="InterPro" id="IPR050341">
    <property type="entry name" value="PP1_catalytic_subunit"/>
</dbReference>
<comment type="catalytic activity">
    <reaction evidence="8 9">
        <text>O-phospho-L-threonyl-[protein] + H2O = L-threonyl-[protein] + phosphate</text>
        <dbReference type="Rhea" id="RHEA:47004"/>
        <dbReference type="Rhea" id="RHEA-COMP:11060"/>
        <dbReference type="Rhea" id="RHEA-COMP:11605"/>
        <dbReference type="ChEBI" id="CHEBI:15377"/>
        <dbReference type="ChEBI" id="CHEBI:30013"/>
        <dbReference type="ChEBI" id="CHEBI:43474"/>
        <dbReference type="ChEBI" id="CHEBI:61977"/>
        <dbReference type="EC" id="3.1.3.16"/>
    </reaction>
</comment>
<accession>A0A978VNL0</accession>
<evidence type="ECO:0000256" key="5">
    <source>
        <dbReference type="ARBA" id="ARBA00022912"/>
    </source>
</evidence>
<dbReference type="InterPro" id="IPR029052">
    <property type="entry name" value="Metallo-depent_PP-like"/>
</dbReference>
<feature type="domain" description="Serine/threonine specific protein phosphatases" evidence="11">
    <location>
        <begin position="240"/>
        <end position="245"/>
    </location>
</feature>
<comment type="catalytic activity">
    <reaction evidence="7">
        <text>O-phospho-L-seryl-[protein] + H2O = L-seryl-[protein] + phosphate</text>
        <dbReference type="Rhea" id="RHEA:20629"/>
        <dbReference type="Rhea" id="RHEA-COMP:9863"/>
        <dbReference type="Rhea" id="RHEA-COMP:11604"/>
        <dbReference type="ChEBI" id="CHEBI:15377"/>
        <dbReference type="ChEBI" id="CHEBI:29999"/>
        <dbReference type="ChEBI" id="CHEBI:43474"/>
        <dbReference type="ChEBI" id="CHEBI:83421"/>
        <dbReference type="EC" id="3.1.3.16"/>
    </reaction>
</comment>
<dbReference type="SUPFAM" id="SSF56300">
    <property type="entry name" value="Metallo-dependent phosphatases"/>
    <property type="match status" value="1"/>
</dbReference>
<keyword evidence="6" id="KW-0464">Manganese</keyword>
<dbReference type="Proteomes" id="UP000813462">
    <property type="component" value="Unassembled WGS sequence"/>
</dbReference>
<dbReference type="FunFam" id="3.60.21.10:FF:000212">
    <property type="entry name" value="Serine/threonine-protein phosphatase"/>
    <property type="match status" value="1"/>
</dbReference>
<feature type="compositionally biased region" description="Polar residues" evidence="10">
    <location>
        <begin position="71"/>
        <end position="98"/>
    </location>
</feature>
<comment type="cofactor">
    <cofactor evidence="1">
        <name>Mn(2+)</name>
        <dbReference type="ChEBI" id="CHEBI:29035"/>
    </cofactor>
</comment>
<evidence type="ECO:0000256" key="9">
    <source>
        <dbReference type="RuleBase" id="RU004273"/>
    </source>
</evidence>
<gene>
    <name evidence="12" type="ORF">FEM48_Zijuj03G0059800</name>
</gene>
<dbReference type="SMART" id="SM00156">
    <property type="entry name" value="PP2Ac"/>
    <property type="match status" value="1"/>
</dbReference>
<reference evidence="12" key="1">
    <citation type="journal article" date="2021" name="Front. Plant Sci.">
        <title>Chromosome-Scale Genome Assembly for Chinese Sour Jujube and Insights Into Its Genome Evolution and Domestication Signature.</title>
        <authorList>
            <person name="Shen L.-Y."/>
            <person name="Luo H."/>
            <person name="Wang X.-L."/>
            <person name="Wang X.-M."/>
            <person name="Qiu X.-J."/>
            <person name="Liu H."/>
            <person name="Zhou S.-S."/>
            <person name="Jia K.-H."/>
            <person name="Nie S."/>
            <person name="Bao Y.-T."/>
            <person name="Zhang R.-G."/>
            <person name="Yun Q.-Z."/>
            <person name="Chai Y.-H."/>
            <person name="Lu J.-Y."/>
            <person name="Li Y."/>
            <person name="Zhao S.-W."/>
            <person name="Mao J.-F."/>
            <person name="Jia S.-G."/>
            <person name="Mao Y.-M."/>
        </authorList>
    </citation>
    <scope>NUCLEOTIDE SEQUENCE</scope>
    <source>
        <strain evidence="12">AT0</strain>
        <tissue evidence="12">Leaf</tissue>
    </source>
</reference>
<dbReference type="EC" id="3.1.3.16" evidence="9"/>
<organism evidence="12 13">
    <name type="scientific">Ziziphus jujuba var. spinosa</name>
    <dbReference type="NCBI Taxonomy" id="714518"/>
    <lineage>
        <taxon>Eukaryota</taxon>
        <taxon>Viridiplantae</taxon>
        <taxon>Streptophyta</taxon>
        <taxon>Embryophyta</taxon>
        <taxon>Tracheophyta</taxon>
        <taxon>Spermatophyta</taxon>
        <taxon>Magnoliopsida</taxon>
        <taxon>eudicotyledons</taxon>
        <taxon>Gunneridae</taxon>
        <taxon>Pentapetalae</taxon>
        <taxon>rosids</taxon>
        <taxon>fabids</taxon>
        <taxon>Rosales</taxon>
        <taxon>Rhamnaceae</taxon>
        <taxon>Paliureae</taxon>
        <taxon>Ziziphus</taxon>
    </lineage>
</organism>
<dbReference type="InterPro" id="IPR004843">
    <property type="entry name" value="Calcineurin-like_PHP"/>
</dbReference>
<evidence type="ECO:0000313" key="12">
    <source>
        <dbReference type="EMBL" id="KAH7537135.1"/>
    </source>
</evidence>
<dbReference type="GO" id="GO:0005634">
    <property type="term" value="C:nucleus"/>
    <property type="evidence" value="ECO:0007669"/>
    <property type="project" value="TreeGrafter"/>
</dbReference>
<dbReference type="GO" id="GO:0046872">
    <property type="term" value="F:metal ion binding"/>
    <property type="evidence" value="ECO:0007669"/>
    <property type="project" value="UniProtKB-KW"/>
</dbReference>
<proteinExistence type="inferred from homology"/>
<evidence type="ECO:0000256" key="1">
    <source>
        <dbReference type="ARBA" id="ARBA00001936"/>
    </source>
</evidence>
<dbReference type="Pfam" id="PF00149">
    <property type="entry name" value="Metallophos"/>
    <property type="match status" value="1"/>
</dbReference>
<feature type="compositionally biased region" description="Polar residues" evidence="10">
    <location>
        <begin position="46"/>
        <end position="56"/>
    </location>
</feature>
<dbReference type="PANTHER" id="PTHR11668">
    <property type="entry name" value="SERINE/THREONINE PROTEIN PHOSPHATASE"/>
    <property type="match status" value="1"/>
</dbReference>
<dbReference type="GO" id="GO:0004722">
    <property type="term" value="F:protein serine/threonine phosphatase activity"/>
    <property type="evidence" value="ECO:0007669"/>
    <property type="project" value="UniProtKB-EC"/>
</dbReference>